<organism evidence="4 5">
    <name type="scientific">Marinobacterium alkalitolerans</name>
    <dbReference type="NCBI Taxonomy" id="1542925"/>
    <lineage>
        <taxon>Bacteria</taxon>
        <taxon>Pseudomonadati</taxon>
        <taxon>Pseudomonadota</taxon>
        <taxon>Gammaproteobacteria</taxon>
        <taxon>Oceanospirillales</taxon>
        <taxon>Oceanospirillaceae</taxon>
        <taxon>Marinobacterium</taxon>
    </lineage>
</organism>
<proteinExistence type="predicted"/>
<evidence type="ECO:0000313" key="4">
    <source>
        <dbReference type="EMBL" id="MBP0049713.1"/>
    </source>
</evidence>
<feature type="domain" description="Glycosyltransferase subfamily 4-like N-terminal" evidence="3">
    <location>
        <begin position="9"/>
        <end position="159"/>
    </location>
</feature>
<keyword evidence="5" id="KW-1185">Reference proteome</keyword>
<evidence type="ECO:0000313" key="5">
    <source>
        <dbReference type="Proteomes" id="UP000810171"/>
    </source>
</evidence>
<accession>A0ABS3ZDD0</accession>
<keyword evidence="1" id="KW-0808">Transferase</keyword>
<dbReference type="PANTHER" id="PTHR46401">
    <property type="entry name" value="GLYCOSYLTRANSFERASE WBBK-RELATED"/>
    <property type="match status" value="1"/>
</dbReference>
<evidence type="ECO:0000259" key="3">
    <source>
        <dbReference type="Pfam" id="PF13439"/>
    </source>
</evidence>
<dbReference type="Proteomes" id="UP000810171">
    <property type="component" value="Unassembled WGS sequence"/>
</dbReference>
<feature type="domain" description="Glycosyl transferase family 1" evidence="2">
    <location>
        <begin position="169"/>
        <end position="323"/>
    </location>
</feature>
<protein>
    <submittedName>
        <fullName evidence="4">Glycosyltransferase family 4 protein</fullName>
    </submittedName>
</protein>
<dbReference type="Pfam" id="PF00534">
    <property type="entry name" value="Glycos_transf_1"/>
    <property type="match status" value="1"/>
</dbReference>
<gene>
    <name evidence="4" type="ORF">H9C73_13325</name>
</gene>
<dbReference type="Pfam" id="PF13439">
    <property type="entry name" value="Glyco_transf_4"/>
    <property type="match status" value="1"/>
</dbReference>
<dbReference type="PANTHER" id="PTHR46401:SF2">
    <property type="entry name" value="GLYCOSYLTRANSFERASE WBBK-RELATED"/>
    <property type="match status" value="1"/>
</dbReference>
<dbReference type="InterPro" id="IPR028098">
    <property type="entry name" value="Glyco_trans_4-like_N"/>
</dbReference>
<comment type="caution">
    <text evidence="4">The sequence shown here is derived from an EMBL/GenBank/DDBJ whole genome shotgun (WGS) entry which is preliminary data.</text>
</comment>
<dbReference type="SUPFAM" id="SSF53756">
    <property type="entry name" value="UDP-Glycosyltransferase/glycogen phosphorylase"/>
    <property type="match status" value="1"/>
</dbReference>
<dbReference type="CDD" id="cd03809">
    <property type="entry name" value="GT4_MtfB-like"/>
    <property type="match status" value="1"/>
</dbReference>
<dbReference type="RefSeq" id="WP_209288398.1">
    <property type="nucleotide sequence ID" value="NZ_JACVEW010000023.1"/>
</dbReference>
<evidence type="ECO:0000259" key="2">
    <source>
        <dbReference type="Pfam" id="PF00534"/>
    </source>
</evidence>
<name>A0ABS3ZDD0_9GAMM</name>
<evidence type="ECO:0000256" key="1">
    <source>
        <dbReference type="ARBA" id="ARBA00022679"/>
    </source>
</evidence>
<sequence>MASGRRGDGIAAYTSNLLDALEQLAEVRPYLFRGEHLEGRDYVSGPSFSVHVVRSQLGLNSFAADLLNGMSLLHCTDHRIPRVRQLPLVATIFDAVPFHHPEWARSRLRRVKNCLMRRSGRWPDRVICGSAFAAEEVSYYWHVPADDIRVVPLAVDAARFDMAPASAAEIRQALGLPEQYYLFVGTLQPRKNLLRLLSAHRQLPSRDRQARPLVIVGGDGWLDVRSRHELEADPGVMRLGFLSQSSLDAVYMGALALVVPSLHEGFGLPVLEGFAAGVPVLCSNTTSLPEVAGSGALLFDPLCVDSIYSALQSVRDDRTRLELVRAGYQVLQSYSWGQTAQQTLAVYRELL</sequence>
<dbReference type="InterPro" id="IPR001296">
    <property type="entry name" value="Glyco_trans_1"/>
</dbReference>
<reference evidence="4 5" key="1">
    <citation type="submission" date="2020-09" db="EMBL/GenBank/DDBJ databases">
        <authorList>
            <person name="Tanuku N.R.S."/>
        </authorList>
    </citation>
    <scope>NUCLEOTIDE SEQUENCE [LARGE SCALE GENOMIC DNA]</scope>
    <source>
        <strain evidence="4 5">AK62</strain>
    </source>
</reference>
<dbReference type="EMBL" id="JACVEW010000023">
    <property type="protein sequence ID" value="MBP0049713.1"/>
    <property type="molecule type" value="Genomic_DNA"/>
</dbReference>
<dbReference type="Gene3D" id="3.40.50.2000">
    <property type="entry name" value="Glycogen Phosphorylase B"/>
    <property type="match status" value="2"/>
</dbReference>